<gene>
    <name evidence="2" type="ORF">SY1_24390</name>
</gene>
<accession>A0AB94IZ72</accession>
<dbReference type="AlphaFoldDB" id="A0AB94IZ72"/>
<sequence length="126" mass="14967">MMTIKYWWNKMFDHEIEFFFFHLYVFFRPFETIFNTSSSFGAKIFASVFAFLVFLFTLKVYFFHSVLWAKVEFFVFAFIITPLLTVGVLSGQITQSVAEMASLLAEEMMLTCIVYRAYLKMMKRSV</sequence>
<name>A0AB94IZ72_9BACT</name>
<reference evidence="2 3" key="2">
    <citation type="submission" date="2010-03" db="EMBL/GenBank/DDBJ databases">
        <authorList>
            <person name="Pajon A."/>
        </authorList>
    </citation>
    <scope>NUCLEOTIDE SEQUENCE [LARGE SCALE GENOMIC DNA]</scope>
    <source>
        <strain evidence="2 3">SGP1</strain>
    </source>
</reference>
<evidence type="ECO:0000313" key="3">
    <source>
        <dbReference type="Proteomes" id="UP000008957"/>
    </source>
</evidence>
<feature type="transmembrane region" description="Helical" evidence="1">
    <location>
        <begin position="73"/>
        <end position="94"/>
    </location>
</feature>
<proteinExistence type="predicted"/>
<keyword evidence="1" id="KW-1133">Transmembrane helix</keyword>
<feature type="transmembrane region" description="Helical" evidence="1">
    <location>
        <begin position="100"/>
        <end position="119"/>
    </location>
</feature>
<reference evidence="3" key="1">
    <citation type="submission" date="2010-03" db="EMBL/GenBank/DDBJ databases">
        <title>The genome sequence of Synergistetes sp. SGP1.</title>
        <authorList>
            <consortium name="metaHIT consortium -- http://www.metahit.eu/"/>
            <person name="Pajon A."/>
            <person name="Turner K."/>
            <person name="Parkhill J."/>
            <person name="Wade W."/>
            <person name="Vartoukian S."/>
        </authorList>
    </citation>
    <scope>NUCLEOTIDE SEQUENCE [LARGE SCALE GENOMIC DNA]</scope>
    <source>
        <strain evidence="3">SGP1</strain>
    </source>
</reference>
<organism evidence="2 3">
    <name type="scientific">Fretibacterium fastidiosum</name>
    <dbReference type="NCBI Taxonomy" id="651822"/>
    <lineage>
        <taxon>Bacteria</taxon>
        <taxon>Thermotogati</taxon>
        <taxon>Synergistota</taxon>
        <taxon>Synergistia</taxon>
        <taxon>Synergistales</taxon>
        <taxon>Aminobacteriaceae</taxon>
        <taxon>Fretibacterium</taxon>
    </lineage>
</organism>
<feature type="transmembrane region" description="Helical" evidence="1">
    <location>
        <begin position="42"/>
        <end position="61"/>
    </location>
</feature>
<dbReference type="EMBL" id="FP929056">
    <property type="protein sequence ID" value="CBL29055.1"/>
    <property type="molecule type" value="Genomic_DNA"/>
</dbReference>
<keyword evidence="3" id="KW-1185">Reference proteome</keyword>
<evidence type="ECO:0000256" key="1">
    <source>
        <dbReference type="SAM" id="Phobius"/>
    </source>
</evidence>
<evidence type="ECO:0000313" key="2">
    <source>
        <dbReference type="EMBL" id="CBL29055.1"/>
    </source>
</evidence>
<protein>
    <submittedName>
        <fullName evidence="2">Uncharacterized protein</fullName>
    </submittedName>
</protein>
<dbReference type="Proteomes" id="UP000008957">
    <property type="component" value="Chromosome"/>
</dbReference>
<keyword evidence="1" id="KW-0812">Transmembrane</keyword>
<dbReference type="RefSeq" id="WP_015557201.1">
    <property type="nucleotide sequence ID" value="NC_021038.1"/>
</dbReference>
<dbReference type="KEGG" id="sbr:SY1_24390"/>
<keyword evidence="1" id="KW-0472">Membrane</keyword>